<dbReference type="OrthoDB" id="5950832at2759"/>
<evidence type="ECO:0000313" key="4">
    <source>
        <dbReference type="Proteomes" id="UP000001554"/>
    </source>
</evidence>
<evidence type="ECO:0000259" key="3">
    <source>
        <dbReference type="Pfam" id="PF24536"/>
    </source>
</evidence>
<evidence type="ECO:0000256" key="2">
    <source>
        <dbReference type="SAM" id="Phobius"/>
    </source>
</evidence>
<keyword evidence="4" id="KW-1185">Reference proteome</keyword>
<dbReference type="KEGG" id="bfo:118428585"/>
<gene>
    <name evidence="5" type="primary">LOC118428585</name>
</gene>
<evidence type="ECO:0000313" key="5">
    <source>
        <dbReference type="RefSeq" id="XP_035694577.1"/>
    </source>
</evidence>
<accession>A0A9J7N604</accession>
<sequence>MTLERKVEMTYSRRLGAFVVLIAFNIVVFLALHVTFYSSSRAHFLTQKRGHLIGRVNSRLALERVTHTNSTTFVVLGREREYRQGDVLTAVIQARDAGGRPKTYGGDFFRAKLVSVRPREASSAGHVTDHGNGTYTVQFPLYFVGGVKVSIELVHPSEAVKILRCIREVPAKRGYECIFIDFQRGTREERPCFTSQPPGRPPHQLCDLSRKEANGTWFCERPDSLPCSAIAACRRNVTEKGKGSSTRLDVASEDEMKLFRKPYVESEPLKQDSPRPIDVKESVSPIFHSLPACPAIAVNKELNVAVHYRSHGLPVLGSQWMNISRIRYVVDEVDSIHGGPNTVIVLGLWAHFTAEPLEMFRARLYAIQNAIRRLLQRSPGTRVFVRTGTTREHKGMSFYLRGSDWLAYQITQEIRKIFGPDRSVVVLDTWDMSVCQWEADDVHPGPAMVDSQMNMLLSHICPE</sequence>
<keyword evidence="2" id="KW-0812">Transmembrane</keyword>
<proteinExistence type="inferred from homology"/>
<dbReference type="InterPro" id="IPR026845">
    <property type="entry name" value="NXPH/NXPE"/>
</dbReference>
<organism evidence="4 5">
    <name type="scientific">Branchiostoma floridae</name>
    <name type="common">Florida lancelet</name>
    <name type="synonym">Amphioxus</name>
    <dbReference type="NCBI Taxonomy" id="7739"/>
    <lineage>
        <taxon>Eukaryota</taxon>
        <taxon>Metazoa</taxon>
        <taxon>Chordata</taxon>
        <taxon>Cephalochordata</taxon>
        <taxon>Leptocardii</taxon>
        <taxon>Amphioxiformes</taxon>
        <taxon>Branchiostomatidae</taxon>
        <taxon>Branchiostoma</taxon>
    </lineage>
</organism>
<dbReference type="InterPro" id="IPR057106">
    <property type="entry name" value="NXPE4_C"/>
</dbReference>
<dbReference type="InterPro" id="IPR014756">
    <property type="entry name" value="Ig_E-set"/>
</dbReference>
<dbReference type="SUPFAM" id="SSF81296">
    <property type="entry name" value="E set domains"/>
    <property type="match status" value="1"/>
</dbReference>
<dbReference type="RefSeq" id="XP_035694577.1">
    <property type="nucleotide sequence ID" value="XM_035838684.1"/>
</dbReference>
<feature type="transmembrane region" description="Helical" evidence="2">
    <location>
        <begin position="15"/>
        <end position="37"/>
    </location>
</feature>
<name>A0A9J7N604_BRAFL</name>
<dbReference type="GeneID" id="118428585"/>
<dbReference type="AlphaFoldDB" id="A0A9J7N604"/>
<reference evidence="5" key="2">
    <citation type="submission" date="2025-08" db="UniProtKB">
        <authorList>
            <consortium name="RefSeq"/>
        </authorList>
    </citation>
    <scope>IDENTIFICATION</scope>
    <source>
        <strain evidence="5">S238N-H82</strain>
        <tissue evidence="5">Testes</tissue>
    </source>
</reference>
<feature type="domain" description="NXPE C-terminal" evidence="3">
    <location>
        <begin position="293"/>
        <end position="461"/>
    </location>
</feature>
<dbReference type="Pfam" id="PF06312">
    <property type="entry name" value="Neurexophilin"/>
    <property type="match status" value="1"/>
</dbReference>
<reference evidence="4" key="1">
    <citation type="journal article" date="2020" name="Nat. Ecol. Evol.">
        <title>Deeply conserved synteny resolves early events in vertebrate evolution.</title>
        <authorList>
            <person name="Simakov O."/>
            <person name="Marletaz F."/>
            <person name="Yue J.X."/>
            <person name="O'Connell B."/>
            <person name="Jenkins J."/>
            <person name="Brandt A."/>
            <person name="Calef R."/>
            <person name="Tung C.H."/>
            <person name="Huang T.K."/>
            <person name="Schmutz J."/>
            <person name="Satoh N."/>
            <person name="Yu J.K."/>
            <person name="Putnam N.H."/>
            <person name="Green R.E."/>
            <person name="Rokhsar D.S."/>
        </authorList>
    </citation>
    <scope>NUCLEOTIDE SEQUENCE [LARGE SCALE GENOMIC DNA]</scope>
    <source>
        <strain evidence="4">S238N-H82</strain>
    </source>
</reference>
<dbReference type="OMA" id="SQWMNIS"/>
<dbReference type="PANTHER" id="PTHR16165:SF5">
    <property type="entry name" value="NXPE FAMILY MEMBER 3"/>
    <property type="match status" value="1"/>
</dbReference>
<dbReference type="Gene3D" id="2.60.40.10">
    <property type="entry name" value="Immunoglobulins"/>
    <property type="match status" value="1"/>
</dbReference>
<dbReference type="Pfam" id="PF24536">
    <property type="entry name" value="NXPE4_C"/>
    <property type="match status" value="1"/>
</dbReference>
<dbReference type="InterPro" id="IPR013783">
    <property type="entry name" value="Ig-like_fold"/>
</dbReference>
<keyword evidence="2" id="KW-0472">Membrane</keyword>
<keyword evidence="2" id="KW-1133">Transmembrane helix</keyword>
<comment type="similarity">
    <text evidence="1">Belongs to the NXPE family.</text>
</comment>
<dbReference type="PANTHER" id="PTHR16165">
    <property type="entry name" value="NXPE FAMILY MEMBER"/>
    <property type="match status" value="1"/>
</dbReference>
<dbReference type="Proteomes" id="UP000001554">
    <property type="component" value="Chromosome 13"/>
</dbReference>
<protein>
    <submittedName>
        <fullName evidence="5">NXPE family member 3-like</fullName>
    </submittedName>
</protein>
<evidence type="ECO:0000256" key="1">
    <source>
        <dbReference type="ARBA" id="ARBA00005431"/>
    </source>
</evidence>